<evidence type="ECO:0000256" key="14">
    <source>
        <dbReference type="PIRSR" id="PIRSR037090-50"/>
    </source>
</evidence>
<dbReference type="FunFam" id="1.10.287.70:FF:000037">
    <property type="entry name" value="Glutamate receptor"/>
    <property type="match status" value="1"/>
</dbReference>
<dbReference type="PRINTS" id="PR01176">
    <property type="entry name" value="GABABRECEPTR"/>
</dbReference>
<dbReference type="PANTHER" id="PTHR18966">
    <property type="entry name" value="IONOTROPIC GLUTAMATE RECEPTOR"/>
    <property type="match status" value="1"/>
</dbReference>
<evidence type="ECO:0000256" key="15">
    <source>
        <dbReference type="SAM" id="MobiDB-lite"/>
    </source>
</evidence>
<keyword evidence="14" id="KW-1015">Disulfide bond</keyword>
<dbReference type="AlphaFoldDB" id="A0AAD8R616"/>
<evidence type="ECO:0000256" key="9">
    <source>
        <dbReference type="ARBA" id="ARBA00023170"/>
    </source>
</evidence>
<evidence type="ECO:0000256" key="3">
    <source>
        <dbReference type="ARBA" id="ARBA00022448"/>
    </source>
</evidence>
<reference evidence="19" key="1">
    <citation type="submission" date="2023-07" db="EMBL/GenBank/DDBJ databases">
        <title>A chromosome-level genome assembly of Lolium multiflorum.</title>
        <authorList>
            <person name="Chen Y."/>
            <person name="Copetti D."/>
            <person name="Kolliker R."/>
            <person name="Studer B."/>
        </authorList>
    </citation>
    <scope>NUCLEOTIDE SEQUENCE</scope>
    <source>
        <strain evidence="19">02402/16</strain>
        <tissue evidence="19">Leaf</tissue>
    </source>
</reference>
<feature type="chain" id="PRO_5042098195" description="Glutamate receptor" evidence="17">
    <location>
        <begin position="26"/>
        <end position="921"/>
    </location>
</feature>
<dbReference type="SUPFAM" id="SSF53822">
    <property type="entry name" value="Periplasmic binding protein-like I"/>
    <property type="match status" value="1"/>
</dbReference>
<evidence type="ECO:0000256" key="2">
    <source>
        <dbReference type="ARBA" id="ARBA00008685"/>
    </source>
</evidence>
<feature type="transmembrane region" description="Helical" evidence="16">
    <location>
        <begin position="590"/>
        <end position="610"/>
    </location>
</feature>
<evidence type="ECO:0000313" key="20">
    <source>
        <dbReference type="Proteomes" id="UP001231189"/>
    </source>
</evidence>
<evidence type="ECO:0000256" key="4">
    <source>
        <dbReference type="ARBA" id="ARBA00022692"/>
    </source>
</evidence>
<dbReference type="CDD" id="cd13686">
    <property type="entry name" value="GluR_Plant"/>
    <property type="match status" value="1"/>
</dbReference>
<keyword evidence="3 13" id="KW-0813">Transport</keyword>
<keyword evidence="4 16" id="KW-0812">Transmembrane</keyword>
<comment type="caution">
    <text evidence="19">The sequence shown here is derived from an EMBL/GenBank/DDBJ whole genome shotgun (WGS) entry which is preliminary data.</text>
</comment>
<dbReference type="FunFam" id="3.40.190.10:FF:000175">
    <property type="entry name" value="Glutamate receptor"/>
    <property type="match status" value="1"/>
</dbReference>
<evidence type="ECO:0000256" key="8">
    <source>
        <dbReference type="ARBA" id="ARBA00023136"/>
    </source>
</evidence>
<dbReference type="InterPro" id="IPR017103">
    <property type="entry name" value="Iontropic_Glu_rcpt_pln"/>
</dbReference>
<dbReference type="Gene3D" id="3.40.50.2300">
    <property type="match status" value="2"/>
</dbReference>
<keyword evidence="11 13" id="KW-1071">Ligand-gated ion channel</keyword>
<keyword evidence="10" id="KW-0325">Glycoprotein</keyword>
<dbReference type="GO" id="GO:0015276">
    <property type="term" value="F:ligand-gated monoatomic ion channel activity"/>
    <property type="evidence" value="ECO:0007669"/>
    <property type="project" value="InterPro"/>
</dbReference>
<dbReference type="FunFam" id="3.40.50.2300:FF:000081">
    <property type="entry name" value="Glutamate receptor"/>
    <property type="match status" value="1"/>
</dbReference>
<organism evidence="19 20">
    <name type="scientific">Lolium multiflorum</name>
    <name type="common">Italian ryegrass</name>
    <name type="synonym">Lolium perenne subsp. multiflorum</name>
    <dbReference type="NCBI Taxonomy" id="4521"/>
    <lineage>
        <taxon>Eukaryota</taxon>
        <taxon>Viridiplantae</taxon>
        <taxon>Streptophyta</taxon>
        <taxon>Embryophyta</taxon>
        <taxon>Tracheophyta</taxon>
        <taxon>Spermatophyta</taxon>
        <taxon>Magnoliopsida</taxon>
        <taxon>Liliopsida</taxon>
        <taxon>Poales</taxon>
        <taxon>Poaceae</taxon>
        <taxon>BOP clade</taxon>
        <taxon>Pooideae</taxon>
        <taxon>Poodae</taxon>
        <taxon>Poeae</taxon>
        <taxon>Poeae Chloroplast Group 2 (Poeae type)</taxon>
        <taxon>Loliodinae</taxon>
        <taxon>Loliinae</taxon>
        <taxon>Lolium</taxon>
    </lineage>
</organism>
<keyword evidence="7 13" id="KW-0406">Ion transport</keyword>
<dbReference type="PIRSF" id="PIRSF037090">
    <property type="entry name" value="Iontro_Glu-like_rcpt_pln"/>
    <property type="match status" value="1"/>
</dbReference>
<evidence type="ECO:0000256" key="5">
    <source>
        <dbReference type="ARBA" id="ARBA00022729"/>
    </source>
</evidence>
<dbReference type="GO" id="GO:0009611">
    <property type="term" value="P:response to wounding"/>
    <property type="evidence" value="ECO:0007669"/>
    <property type="project" value="UniProtKB-ARBA"/>
</dbReference>
<evidence type="ECO:0000256" key="10">
    <source>
        <dbReference type="ARBA" id="ARBA00023180"/>
    </source>
</evidence>
<name>A0AAD8R616_LOLMU</name>
<evidence type="ECO:0000256" key="6">
    <source>
        <dbReference type="ARBA" id="ARBA00022989"/>
    </source>
</evidence>
<evidence type="ECO:0000256" key="1">
    <source>
        <dbReference type="ARBA" id="ARBA00004141"/>
    </source>
</evidence>
<dbReference type="EMBL" id="JAUUTY010000006">
    <property type="protein sequence ID" value="KAK1614079.1"/>
    <property type="molecule type" value="Genomic_DNA"/>
</dbReference>
<dbReference type="InterPro" id="IPR001320">
    <property type="entry name" value="Iontro_rcpt_C"/>
</dbReference>
<dbReference type="Proteomes" id="UP001231189">
    <property type="component" value="Unassembled WGS sequence"/>
</dbReference>
<dbReference type="Gene3D" id="3.40.190.10">
    <property type="entry name" value="Periplasmic binding protein-like II"/>
    <property type="match status" value="2"/>
</dbReference>
<evidence type="ECO:0000256" key="17">
    <source>
        <dbReference type="SAM" id="SignalP"/>
    </source>
</evidence>
<accession>A0AAD8R616</accession>
<feature type="compositionally biased region" description="Polar residues" evidence="15">
    <location>
        <begin position="889"/>
        <end position="899"/>
    </location>
</feature>
<dbReference type="GO" id="GO:1901701">
    <property type="term" value="P:cellular response to oxygen-containing compound"/>
    <property type="evidence" value="ECO:0007669"/>
    <property type="project" value="UniProtKB-ARBA"/>
</dbReference>
<keyword evidence="5 17" id="KW-0732">Signal</keyword>
<keyword evidence="8 13" id="KW-0472">Membrane</keyword>
<dbReference type="GO" id="GO:0016020">
    <property type="term" value="C:membrane"/>
    <property type="evidence" value="ECO:0007669"/>
    <property type="project" value="UniProtKB-SubCell"/>
</dbReference>
<evidence type="ECO:0000313" key="19">
    <source>
        <dbReference type="EMBL" id="KAK1614079.1"/>
    </source>
</evidence>
<evidence type="ECO:0000256" key="13">
    <source>
        <dbReference type="PIRNR" id="PIRNR037090"/>
    </source>
</evidence>
<feature type="disulfide bond" evidence="14">
    <location>
        <begin position="761"/>
        <end position="815"/>
    </location>
</feature>
<feature type="domain" description="Ionotropic glutamate receptor C-terminal" evidence="18">
    <location>
        <begin position="471"/>
        <end position="812"/>
    </location>
</feature>
<keyword evidence="6 16" id="KW-1133">Transmembrane helix</keyword>
<proteinExistence type="inferred from homology"/>
<evidence type="ECO:0000256" key="16">
    <source>
        <dbReference type="SAM" id="Phobius"/>
    </source>
</evidence>
<comment type="function">
    <text evidence="13">Glutamate-gated receptor that probably acts as non-selective cation channel.</text>
</comment>
<feature type="transmembrane region" description="Helical" evidence="16">
    <location>
        <begin position="653"/>
        <end position="678"/>
    </location>
</feature>
<keyword evidence="20" id="KW-1185">Reference proteome</keyword>
<dbReference type="InterPro" id="IPR019594">
    <property type="entry name" value="Glu/Gly-bd"/>
</dbReference>
<dbReference type="InterPro" id="IPR044440">
    <property type="entry name" value="GABAb_receptor_plant_PBP1"/>
</dbReference>
<dbReference type="Pfam" id="PF01094">
    <property type="entry name" value="ANF_receptor"/>
    <property type="match status" value="1"/>
</dbReference>
<dbReference type="Pfam" id="PF10613">
    <property type="entry name" value="Lig_chan-Glu_bd"/>
    <property type="match status" value="1"/>
</dbReference>
<dbReference type="FunFam" id="3.40.190.10:FF:000054">
    <property type="entry name" value="Glutamate receptor"/>
    <property type="match status" value="1"/>
</dbReference>
<feature type="transmembrane region" description="Helical" evidence="16">
    <location>
        <begin position="833"/>
        <end position="856"/>
    </location>
</feature>
<sequence>MEIAFLMPLVLSLLLFPNSICRSLAARPPVVNIGSILQLNSTTGGVSEVAIHAALEDINSDPTVLNGTTLNVLMKDASCLDGFLGMVQALQFMETDAIAIIGPQCSTIAHIISYVANELRVPLMSFASDATLSSIQFPFFVRTAPSDLYQMAAVAAVVDYNRWKIVTAVYIDDDYGRNGIAALDDALTAKRCKISYKVGFPANAKNSDLINLLVSVSYVESRVIILHTGAAPGLRLFSMANRLNMMGNGYVWIATDWLSAYLDSNSSVPADIIYGMQGVLTLRPHIPNSKMKSSLVSKWSRQSKKYNHSDLRLSSYGFQVYDSVWALAHALDAFFDDGGRISFSNDSRLRDATGGTLHLEAMSIFDMGNKLREKIRKVNFTGVSGKVQFDASGDLIHPAYDIINILGNGMRTIGFWSNYSGLLSTIPPEDLYSKPPNVSLANERLYDVIWPGETAQRPRGWVFPSNAKELRIGVPNRFSFREFVTKDNVTGSMKGYCIDVFTQALALLPYPVTYKFVPFGSGTENPHYDKLVQMIESNEFDGAIGDVAITMNRTVIADFTQPFIETGLVILSPVKKHITTSWAFLQPFTLEMWCITGVFFLVVGVVVWVLEHRINDEFRGSPRQQMITIFWFSFSTLFFAHRENTMSTLGRGVLLIWLFVVLIIQSSYTASLTSILTVQQLDTSIRGIDDLKNSDDPVGFQVGSFAQEYMVKELNISRSRLRPLGSPQQYAEALKLGPKKGGVMAIIDERPYVELFLSSYCKIAVAGSDFTSRGWGFAFPRDSPLQVDLSTAILSLSENGELQRIHDKWLKTGECATDTSEFIDSNQLRLESFWGLFLICGVACILALLIYFGIMLRKYLRHEPKKSLRRFISFVDDKEPPKNRKKRSQSLPASSTGSLSALDIERPARPVRNGSVIDIES</sequence>
<evidence type="ECO:0000259" key="18">
    <source>
        <dbReference type="SMART" id="SM00079"/>
    </source>
</evidence>
<dbReference type="GO" id="GO:0007165">
    <property type="term" value="P:signal transduction"/>
    <property type="evidence" value="ECO:0007669"/>
    <property type="project" value="UniProtKB-ARBA"/>
</dbReference>
<dbReference type="SMART" id="SM00079">
    <property type="entry name" value="PBPe"/>
    <property type="match status" value="1"/>
</dbReference>
<feature type="region of interest" description="Disordered" evidence="15">
    <location>
        <begin position="878"/>
        <end position="907"/>
    </location>
</feature>
<protein>
    <recommendedName>
        <fullName evidence="13">Glutamate receptor</fullName>
    </recommendedName>
</protein>
<keyword evidence="9 13" id="KW-0675">Receptor</keyword>
<keyword evidence="12 13" id="KW-0407">Ion channel</keyword>
<evidence type="ECO:0000256" key="11">
    <source>
        <dbReference type="ARBA" id="ARBA00023286"/>
    </source>
</evidence>
<dbReference type="InterPro" id="IPR015683">
    <property type="entry name" value="Ionotropic_Glu_rcpt"/>
</dbReference>
<dbReference type="Gene3D" id="1.10.287.70">
    <property type="match status" value="1"/>
</dbReference>
<dbReference type="InterPro" id="IPR001828">
    <property type="entry name" value="ANF_lig-bd_rcpt"/>
</dbReference>
<dbReference type="Pfam" id="PF00060">
    <property type="entry name" value="Lig_chan"/>
    <property type="match status" value="1"/>
</dbReference>
<comment type="similarity">
    <text evidence="2 13">Belongs to the glutamate-gated ion channel (TC 1.A.10.1) family.</text>
</comment>
<dbReference type="InterPro" id="IPR028082">
    <property type="entry name" value="Peripla_BP_I"/>
</dbReference>
<gene>
    <name evidence="19" type="ORF">QYE76_019596</name>
</gene>
<dbReference type="SUPFAM" id="SSF53850">
    <property type="entry name" value="Periplasmic binding protein-like II"/>
    <property type="match status" value="1"/>
</dbReference>
<evidence type="ECO:0000256" key="12">
    <source>
        <dbReference type="ARBA" id="ARBA00023303"/>
    </source>
</evidence>
<dbReference type="CDD" id="cd19990">
    <property type="entry name" value="PBP1_GABAb_receptor_plant"/>
    <property type="match status" value="1"/>
</dbReference>
<evidence type="ECO:0000256" key="7">
    <source>
        <dbReference type="ARBA" id="ARBA00023065"/>
    </source>
</evidence>
<comment type="subcellular location">
    <subcellularLocation>
        <location evidence="1">Membrane</location>
        <topology evidence="1">Multi-pass membrane protein</topology>
    </subcellularLocation>
</comment>
<feature type="signal peptide" evidence="17">
    <location>
        <begin position="1"/>
        <end position="25"/>
    </location>
</feature>